<name>A0A9N9EJK5_9GLOM</name>
<protein>
    <submittedName>
        <fullName evidence="2">12226_t:CDS:1</fullName>
    </submittedName>
</protein>
<evidence type="ECO:0000256" key="1">
    <source>
        <dbReference type="SAM" id="MobiDB-lite"/>
    </source>
</evidence>
<feature type="compositionally biased region" description="Pro residues" evidence="1">
    <location>
        <begin position="46"/>
        <end position="55"/>
    </location>
</feature>
<reference evidence="2" key="1">
    <citation type="submission" date="2021-06" db="EMBL/GenBank/DDBJ databases">
        <authorList>
            <person name="Kallberg Y."/>
            <person name="Tangrot J."/>
            <person name="Rosling A."/>
        </authorList>
    </citation>
    <scope>NUCLEOTIDE SEQUENCE</scope>
    <source>
        <strain evidence="2">MT106</strain>
    </source>
</reference>
<dbReference type="AlphaFoldDB" id="A0A9N9EJK5"/>
<feature type="non-terminal residue" evidence="2">
    <location>
        <position position="1"/>
    </location>
</feature>
<comment type="caution">
    <text evidence="2">The sequence shown here is derived from an EMBL/GenBank/DDBJ whole genome shotgun (WGS) entry which is preliminary data.</text>
</comment>
<proteinExistence type="predicted"/>
<feature type="compositionally biased region" description="Polar residues" evidence="1">
    <location>
        <begin position="24"/>
        <end position="40"/>
    </location>
</feature>
<gene>
    <name evidence="2" type="ORF">AGERDE_LOCUS12539</name>
</gene>
<evidence type="ECO:0000313" key="2">
    <source>
        <dbReference type="EMBL" id="CAG8677879.1"/>
    </source>
</evidence>
<feature type="region of interest" description="Disordered" evidence="1">
    <location>
        <begin position="1"/>
        <end position="55"/>
    </location>
</feature>
<sequence length="55" mass="6258">SVYLFESATAENSSNNNKQIEVEQPSTPTNTSERIYSNLQKKNRTPPTPSKRPYN</sequence>
<keyword evidence="3" id="KW-1185">Reference proteome</keyword>
<feature type="non-terminal residue" evidence="2">
    <location>
        <position position="55"/>
    </location>
</feature>
<accession>A0A9N9EJK5</accession>
<dbReference type="Proteomes" id="UP000789831">
    <property type="component" value="Unassembled WGS sequence"/>
</dbReference>
<organism evidence="2 3">
    <name type="scientific">Ambispora gerdemannii</name>
    <dbReference type="NCBI Taxonomy" id="144530"/>
    <lineage>
        <taxon>Eukaryota</taxon>
        <taxon>Fungi</taxon>
        <taxon>Fungi incertae sedis</taxon>
        <taxon>Mucoromycota</taxon>
        <taxon>Glomeromycotina</taxon>
        <taxon>Glomeromycetes</taxon>
        <taxon>Archaeosporales</taxon>
        <taxon>Ambisporaceae</taxon>
        <taxon>Ambispora</taxon>
    </lineage>
</organism>
<evidence type="ECO:0000313" key="3">
    <source>
        <dbReference type="Proteomes" id="UP000789831"/>
    </source>
</evidence>
<dbReference type="EMBL" id="CAJVPL010009368">
    <property type="protein sequence ID" value="CAG8677879.1"/>
    <property type="molecule type" value="Genomic_DNA"/>
</dbReference>